<reference evidence="2" key="1">
    <citation type="journal article" date="2019" name="Sci. Rep.">
        <title>Draft genome of Tanacetum cinerariifolium, the natural source of mosquito coil.</title>
        <authorList>
            <person name="Yamashiro T."/>
            <person name="Shiraishi A."/>
            <person name="Satake H."/>
            <person name="Nakayama K."/>
        </authorList>
    </citation>
    <scope>NUCLEOTIDE SEQUENCE</scope>
</reference>
<proteinExistence type="predicted"/>
<dbReference type="EMBL" id="BKCJ010003613">
    <property type="protein sequence ID" value="GEU56140.1"/>
    <property type="molecule type" value="Genomic_DNA"/>
</dbReference>
<evidence type="ECO:0000313" key="2">
    <source>
        <dbReference type="EMBL" id="GEU56140.1"/>
    </source>
</evidence>
<protein>
    <submittedName>
        <fullName evidence="2">Uncharacterized protein</fullName>
    </submittedName>
</protein>
<feature type="compositionally biased region" description="Basic and acidic residues" evidence="1">
    <location>
        <begin position="63"/>
        <end position="72"/>
    </location>
</feature>
<evidence type="ECO:0000256" key="1">
    <source>
        <dbReference type="SAM" id="MobiDB-lite"/>
    </source>
</evidence>
<feature type="region of interest" description="Disordered" evidence="1">
    <location>
        <begin position="45"/>
        <end position="72"/>
    </location>
</feature>
<dbReference type="AlphaFoldDB" id="A0A6L2L519"/>
<name>A0A6L2L519_TANCI</name>
<comment type="caution">
    <text evidence="2">The sequence shown here is derived from an EMBL/GenBank/DDBJ whole genome shotgun (WGS) entry which is preliminary data.</text>
</comment>
<accession>A0A6L2L519</accession>
<gene>
    <name evidence="2" type="ORF">Tci_028118</name>
</gene>
<organism evidence="2">
    <name type="scientific">Tanacetum cinerariifolium</name>
    <name type="common">Dalmatian daisy</name>
    <name type="synonym">Chrysanthemum cinerariifolium</name>
    <dbReference type="NCBI Taxonomy" id="118510"/>
    <lineage>
        <taxon>Eukaryota</taxon>
        <taxon>Viridiplantae</taxon>
        <taxon>Streptophyta</taxon>
        <taxon>Embryophyta</taxon>
        <taxon>Tracheophyta</taxon>
        <taxon>Spermatophyta</taxon>
        <taxon>Magnoliopsida</taxon>
        <taxon>eudicotyledons</taxon>
        <taxon>Gunneridae</taxon>
        <taxon>Pentapetalae</taxon>
        <taxon>asterids</taxon>
        <taxon>campanulids</taxon>
        <taxon>Asterales</taxon>
        <taxon>Asteraceae</taxon>
        <taxon>Asteroideae</taxon>
        <taxon>Anthemideae</taxon>
        <taxon>Anthemidinae</taxon>
        <taxon>Tanacetum</taxon>
    </lineage>
</organism>
<sequence length="72" mass="8346">MWISHSMYGRFEYRLSVVSNGHCNEKCEETLQHEPYGISKEPEEVLEVRSQGEQNTSKVLKAHLTDSLHVKD</sequence>